<dbReference type="EMBL" id="CP066744">
    <property type="protein sequence ID" value="QQK06947.1"/>
    <property type="molecule type" value="Genomic_DNA"/>
</dbReference>
<proteinExistence type="predicted"/>
<protein>
    <submittedName>
        <fullName evidence="1">ABC transporter permease</fullName>
    </submittedName>
</protein>
<keyword evidence="2" id="KW-1185">Reference proteome</keyword>
<sequence>MRKNIEKWIYPIIVPIILLIVWSILAKIINNDSILPPVSDILYNFTHAFDNFIGLGSLPRNIGFSLVRVLLGYGLGVLVAIPLGLLIGYFKTMSALFESFINLFKPIPPLAWQPLILGWFGVSSIATVFGLKYGEQFVLWDNYKISMIFLIALGSFFPVIGNVIFGVRNVQKTLIESAKVLGANNKDIFLNILLPASSPTILNGLRMGLATAWGCLVGAEMLPGSVSGVGYLITHAYELARIDLVITGIICIGLVGALLDGIFKFIGQRYFSWESKVK</sequence>
<reference evidence="1 2" key="1">
    <citation type="journal article" date="2022" name="Int. J. Syst. Evol. Microbiol.">
        <title>Miniphocaeibacter halophilus sp. nov., an ammonium-tolerant acetate-producing bacterium isolated from a biogas system.</title>
        <authorList>
            <person name="Schnurer A."/>
            <person name="Singh A."/>
            <person name="Bi S."/>
            <person name="Qiao W."/>
            <person name="Westerholm M."/>
        </authorList>
    </citation>
    <scope>NUCLEOTIDE SEQUENCE [LARGE SCALE GENOMIC DNA]</scope>
    <source>
        <strain evidence="1 2">AMB_01</strain>
    </source>
</reference>
<gene>
    <name evidence="1" type="ORF">JFY71_06250</name>
</gene>
<evidence type="ECO:0000313" key="2">
    <source>
        <dbReference type="Proteomes" id="UP000595814"/>
    </source>
</evidence>
<accession>A0AC61MN32</accession>
<name>A0AC61MN32_9FIRM</name>
<evidence type="ECO:0000313" key="1">
    <source>
        <dbReference type="EMBL" id="QQK06947.1"/>
    </source>
</evidence>
<dbReference type="Proteomes" id="UP000595814">
    <property type="component" value="Chromosome"/>
</dbReference>
<organism evidence="1 2">
    <name type="scientific">Miniphocaeibacter halophilus</name>
    <dbReference type="NCBI Taxonomy" id="2931922"/>
    <lineage>
        <taxon>Bacteria</taxon>
        <taxon>Bacillati</taxon>
        <taxon>Bacillota</taxon>
        <taxon>Tissierellia</taxon>
        <taxon>Tissierellales</taxon>
        <taxon>Peptoniphilaceae</taxon>
        <taxon>Miniphocaeibacter</taxon>
    </lineage>
</organism>